<dbReference type="EMBL" id="CALLCH030000001">
    <property type="protein sequence ID" value="CAI4210573.1"/>
    <property type="molecule type" value="Genomic_DNA"/>
</dbReference>
<accession>A0A9P1GU16</accession>
<proteinExistence type="predicted"/>
<gene>
    <name evidence="1" type="ORF">PPNO1_LOCUS375</name>
</gene>
<keyword evidence="2" id="KW-1185">Reference proteome</keyword>
<reference evidence="1" key="1">
    <citation type="submission" date="2022-11" db="EMBL/GenBank/DDBJ databases">
        <authorList>
            <person name="Scott C."/>
            <person name="Bruce N."/>
        </authorList>
    </citation>
    <scope>NUCLEOTIDE SEQUENCE</scope>
</reference>
<organism evidence="1 2">
    <name type="scientific">Parascedosporium putredinis</name>
    <dbReference type="NCBI Taxonomy" id="1442378"/>
    <lineage>
        <taxon>Eukaryota</taxon>
        <taxon>Fungi</taxon>
        <taxon>Dikarya</taxon>
        <taxon>Ascomycota</taxon>
        <taxon>Pezizomycotina</taxon>
        <taxon>Sordariomycetes</taxon>
        <taxon>Hypocreomycetidae</taxon>
        <taxon>Microascales</taxon>
        <taxon>Microascaceae</taxon>
        <taxon>Parascedosporium</taxon>
    </lineage>
</organism>
<dbReference type="AlphaFoldDB" id="A0A9P1GU16"/>
<evidence type="ECO:0000313" key="2">
    <source>
        <dbReference type="Proteomes" id="UP000838763"/>
    </source>
</evidence>
<dbReference type="OrthoDB" id="185373at2759"/>
<protein>
    <submittedName>
        <fullName evidence="1">Uncharacterized protein</fullName>
    </submittedName>
</protein>
<name>A0A9P1GU16_9PEZI</name>
<sequence length="551" mass="62614">MPRHRWARNCRQHVAVMQDISHLQERISRTPSNTKVPEAILKEAQALLVTLYRRRDIIATHTVVDALCSYPGFDHEDLSIPDVDPKFILRGLVYATRASKRRPPRRFKLAVYKFWTELKRPPLRRAVLFQALAEEFERDSSGRTMHSFLATSHVRFGRYRTCKLLVLPVAEFYRAQDKADALALWLSRADEAGVPICASSPGRKFLKEADTEPNALDTAQETYTPEDACVMRFRDDIRRPLKKLKKHLDAAQLQTFSGMSEAARARDWQRVLYCYSDSLKSNVTISDACLRLALEAAVELEGIHSATALRLVKQARKESLDVETIMQTLLLARIDGIGDQQAATRSSASVGDAYRLIESLLSAVQPVYPHPSELVYNRAIRVCLQNSEFEQTIKLCMQLGEEHWNGDALFQVHNFASLLTVAVRSKDHALLQKLLEALPGRPYRGHPICKWSLRRARFWLEQMIAKTTSGEEKQKHSDALESLEAAYQNVMQARAQAHWHFKAKLRSIARETLAPKRNYESVETVYKASGPGHAAAIYERSLGEDTNLSLL</sequence>
<dbReference type="Proteomes" id="UP000838763">
    <property type="component" value="Unassembled WGS sequence"/>
</dbReference>
<comment type="caution">
    <text evidence="1">The sequence shown here is derived from an EMBL/GenBank/DDBJ whole genome shotgun (WGS) entry which is preliminary data.</text>
</comment>
<evidence type="ECO:0000313" key="1">
    <source>
        <dbReference type="EMBL" id="CAI4210573.1"/>
    </source>
</evidence>